<sequence>MAVSYRKLWKLLIDKDMKKKDLRITSGISTNALAKLGKNERVTTDVIDKICCALNCDVGDIMEIIDDGQDHTFQGGSDDEN</sequence>
<gene>
    <name evidence="2" type="ORF">H9798_05510</name>
</gene>
<comment type="caution">
    <text evidence="2">The sequence shown here is derived from an EMBL/GenBank/DDBJ whole genome shotgun (WGS) entry which is preliminary data.</text>
</comment>
<dbReference type="AlphaFoldDB" id="A0A9D2HAN0"/>
<reference evidence="2" key="2">
    <citation type="submission" date="2021-04" db="EMBL/GenBank/DDBJ databases">
        <authorList>
            <person name="Gilroy R."/>
        </authorList>
    </citation>
    <scope>NUCLEOTIDE SEQUENCE</scope>
    <source>
        <strain evidence="2">ChiSjej2B20-11307</strain>
    </source>
</reference>
<protein>
    <submittedName>
        <fullName evidence="2">Helix-turn-helix transcriptional regulator</fullName>
    </submittedName>
</protein>
<dbReference type="GO" id="GO:0003677">
    <property type="term" value="F:DNA binding"/>
    <property type="evidence" value="ECO:0007669"/>
    <property type="project" value="InterPro"/>
</dbReference>
<dbReference type="Gene3D" id="1.10.260.40">
    <property type="entry name" value="lambda repressor-like DNA-binding domains"/>
    <property type="match status" value="1"/>
</dbReference>
<dbReference type="Proteomes" id="UP000824223">
    <property type="component" value="Unassembled WGS sequence"/>
</dbReference>
<reference evidence="2" key="1">
    <citation type="journal article" date="2021" name="PeerJ">
        <title>Extensive microbial diversity within the chicken gut microbiome revealed by metagenomics and culture.</title>
        <authorList>
            <person name="Gilroy R."/>
            <person name="Ravi A."/>
            <person name="Getino M."/>
            <person name="Pursley I."/>
            <person name="Horton D.L."/>
            <person name="Alikhan N.F."/>
            <person name="Baker D."/>
            <person name="Gharbi K."/>
            <person name="Hall N."/>
            <person name="Watson M."/>
            <person name="Adriaenssens E.M."/>
            <person name="Foster-Nyarko E."/>
            <person name="Jarju S."/>
            <person name="Secka A."/>
            <person name="Antonio M."/>
            <person name="Oren A."/>
            <person name="Chaudhuri R.R."/>
            <person name="La Ragione R."/>
            <person name="Hildebrand F."/>
            <person name="Pallen M.J."/>
        </authorList>
    </citation>
    <scope>NUCLEOTIDE SEQUENCE</scope>
    <source>
        <strain evidence="2">ChiSjej2B20-11307</strain>
    </source>
</reference>
<dbReference type="Pfam" id="PF13443">
    <property type="entry name" value="HTH_26"/>
    <property type="match status" value="1"/>
</dbReference>
<proteinExistence type="predicted"/>
<feature type="domain" description="HTH cro/C1-type" evidence="1">
    <location>
        <begin position="7"/>
        <end position="67"/>
    </location>
</feature>
<evidence type="ECO:0000313" key="3">
    <source>
        <dbReference type="Proteomes" id="UP000824223"/>
    </source>
</evidence>
<accession>A0A9D2HAN0</accession>
<evidence type="ECO:0000313" key="2">
    <source>
        <dbReference type="EMBL" id="HJA06591.1"/>
    </source>
</evidence>
<dbReference type="InterPro" id="IPR001387">
    <property type="entry name" value="Cro/C1-type_HTH"/>
</dbReference>
<organism evidence="2 3">
    <name type="scientific">Candidatus Mediterraneibacter pullicola</name>
    <dbReference type="NCBI Taxonomy" id="2838682"/>
    <lineage>
        <taxon>Bacteria</taxon>
        <taxon>Bacillati</taxon>
        <taxon>Bacillota</taxon>
        <taxon>Clostridia</taxon>
        <taxon>Lachnospirales</taxon>
        <taxon>Lachnospiraceae</taxon>
        <taxon>Mediterraneibacter</taxon>
    </lineage>
</organism>
<name>A0A9D2HAN0_9FIRM</name>
<dbReference type="SUPFAM" id="SSF47413">
    <property type="entry name" value="lambda repressor-like DNA-binding domains"/>
    <property type="match status" value="1"/>
</dbReference>
<dbReference type="InterPro" id="IPR010982">
    <property type="entry name" value="Lambda_DNA-bd_dom_sf"/>
</dbReference>
<evidence type="ECO:0000259" key="1">
    <source>
        <dbReference type="Pfam" id="PF13443"/>
    </source>
</evidence>
<dbReference type="EMBL" id="DXAK01000027">
    <property type="protein sequence ID" value="HJA06591.1"/>
    <property type="molecule type" value="Genomic_DNA"/>
</dbReference>